<reference evidence="2" key="2">
    <citation type="journal article" date="2019" name="IMA Fungus">
        <title>Genome sequencing and comparison of five Tilletia species to identify candidate genes for the detection of regulated species infecting wheat.</title>
        <authorList>
            <person name="Nguyen H.D.T."/>
            <person name="Sultana T."/>
            <person name="Kesanakurti P."/>
            <person name="Hambleton S."/>
        </authorList>
    </citation>
    <scope>NUCLEOTIDE SEQUENCE</scope>
    <source>
        <strain evidence="2">DAOMC 236426</strain>
    </source>
</reference>
<organism evidence="2 3">
    <name type="scientific">Tilletia controversa</name>
    <name type="common">dwarf bunt fungus</name>
    <dbReference type="NCBI Taxonomy" id="13291"/>
    <lineage>
        <taxon>Eukaryota</taxon>
        <taxon>Fungi</taxon>
        <taxon>Dikarya</taxon>
        <taxon>Basidiomycota</taxon>
        <taxon>Ustilaginomycotina</taxon>
        <taxon>Exobasidiomycetes</taxon>
        <taxon>Tilletiales</taxon>
        <taxon>Tilletiaceae</taxon>
        <taxon>Tilletia</taxon>
    </lineage>
</organism>
<proteinExistence type="predicted"/>
<comment type="caution">
    <text evidence="2">The sequence shown here is derived from an EMBL/GenBank/DDBJ whole genome shotgun (WGS) entry which is preliminary data.</text>
</comment>
<accession>A0A8X7MUH0</accession>
<dbReference type="AlphaFoldDB" id="A0A8X7MUH0"/>
<feature type="region of interest" description="Disordered" evidence="1">
    <location>
        <begin position="1"/>
        <end position="219"/>
    </location>
</feature>
<reference evidence="2" key="1">
    <citation type="submission" date="2016-04" db="EMBL/GenBank/DDBJ databases">
        <authorList>
            <person name="Nguyen H.D."/>
            <person name="Samba Siva P."/>
            <person name="Cullis J."/>
            <person name="Levesque C.A."/>
            <person name="Hambleton S."/>
        </authorList>
    </citation>
    <scope>NUCLEOTIDE SEQUENCE</scope>
    <source>
        <strain evidence="2">DAOMC 236426</strain>
    </source>
</reference>
<evidence type="ECO:0000256" key="1">
    <source>
        <dbReference type="SAM" id="MobiDB-lite"/>
    </source>
</evidence>
<feature type="compositionally biased region" description="Polar residues" evidence="1">
    <location>
        <begin position="28"/>
        <end position="49"/>
    </location>
</feature>
<feature type="compositionally biased region" description="Polar residues" evidence="1">
    <location>
        <begin position="193"/>
        <end position="203"/>
    </location>
</feature>
<dbReference type="Proteomes" id="UP000077684">
    <property type="component" value="Unassembled WGS sequence"/>
</dbReference>
<feature type="compositionally biased region" description="Polar residues" evidence="1">
    <location>
        <begin position="1"/>
        <end position="21"/>
    </location>
</feature>
<feature type="compositionally biased region" description="Acidic residues" evidence="1">
    <location>
        <begin position="53"/>
        <end position="71"/>
    </location>
</feature>
<evidence type="ECO:0000313" key="2">
    <source>
        <dbReference type="EMBL" id="KAE8249494.1"/>
    </source>
</evidence>
<feature type="compositionally biased region" description="Polar residues" evidence="1">
    <location>
        <begin position="72"/>
        <end position="82"/>
    </location>
</feature>
<gene>
    <name evidence="2" type="ORF">A4X06_0g3207</name>
</gene>
<sequence length="219" mass="22585">MSSIPPSNLDLQDGLSGSQPLSLAPSVSDPTGFSQSWTDQDSTTGNSQLADHDMEDFDYEDQAFLNDDPESSQELATPSLSQDLAGLSPPGSLSAARIIRPGPGTYRDRAASADDESLVDWYDEYEENPSARSKTPTPRSVIGSVSSPVAPAPTRPAVSNGVAASVHAPATGHVPSATAANNIDPAALRSASLDATTHFSPSAPSAPEQHVGNDGGDDS</sequence>
<keyword evidence="3" id="KW-1185">Reference proteome</keyword>
<feature type="compositionally biased region" description="Acidic residues" evidence="1">
    <location>
        <begin position="113"/>
        <end position="127"/>
    </location>
</feature>
<evidence type="ECO:0000313" key="3">
    <source>
        <dbReference type="Proteomes" id="UP000077684"/>
    </source>
</evidence>
<dbReference type="EMBL" id="LWDE02000280">
    <property type="protein sequence ID" value="KAE8249494.1"/>
    <property type="molecule type" value="Genomic_DNA"/>
</dbReference>
<protein>
    <submittedName>
        <fullName evidence="2">Uncharacterized protein</fullName>
    </submittedName>
</protein>
<name>A0A8X7MUH0_9BASI</name>
<feature type="compositionally biased region" description="Polar residues" evidence="1">
    <location>
        <begin position="130"/>
        <end position="147"/>
    </location>
</feature>